<evidence type="ECO:0000313" key="2">
    <source>
        <dbReference type="Proteomes" id="UP000828390"/>
    </source>
</evidence>
<gene>
    <name evidence="1" type="ORF">DPMN_068712</name>
</gene>
<reference evidence="1" key="2">
    <citation type="submission" date="2020-11" db="EMBL/GenBank/DDBJ databases">
        <authorList>
            <person name="McCartney M.A."/>
            <person name="Auch B."/>
            <person name="Kono T."/>
            <person name="Mallez S."/>
            <person name="Becker A."/>
            <person name="Gohl D.M."/>
            <person name="Silverstein K.A.T."/>
            <person name="Koren S."/>
            <person name="Bechman K.B."/>
            <person name="Herman A."/>
            <person name="Abrahante J.E."/>
            <person name="Garbe J."/>
        </authorList>
    </citation>
    <scope>NUCLEOTIDE SEQUENCE</scope>
    <source>
        <strain evidence="1">Duluth1</strain>
        <tissue evidence="1">Whole animal</tissue>
    </source>
</reference>
<evidence type="ECO:0000313" key="1">
    <source>
        <dbReference type="EMBL" id="KAH3709250.1"/>
    </source>
</evidence>
<comment type="caution">
    <text evidence="1">The sequence shown here is derived from an EMBL/GenBank/DDBJ whole genome shotgun (WGS) entry which is preliminary data.</text>
</comment>
<protein>
    <submittedName>
        <fullName evidence="1">Uncharacterized protein</fullName>
    </submittedName>
</protein>
<organism evidence="1 2">
    <name type="scientific">Dreissena polymorpha</name>
    <name type="common">Zebra mussel</name>
    <name type="synonym">Mytilus polymorpha</name>
    <dbReference type="NCBI Taxonomy" id="45954"/>
    <lineage>
        <taxon>Eukaryota</taxon>
        <taxon>Metazoa</taxon>
        <taxon>Spiralia</taxon>
        <taxon>Lophotrochozoa</taxon>
        <taxon>Mollusca</taxon>
        <taxon>Bivalvia</taxon>
        <taxon>Autobranchia</taxon>
        <taxon>Heteroconchia</taxon>
        <taxon>Euheterodonta</taxon>
        <taxon>Imparidentia</taxon>
        <taxon>Neoheterodontei</taxon>
        <taxon>Myida</taxon>
        <taxon>Dreissenoidea</taxon>
        <taxon>Dreissenidae</taxon>
        <taxon>Dreissena</taxon>
    </lineage>
</organism>
<accession>A0A9D4BTT5</accession>
<reference evidence="1" key="1">
    <citation type="journal article" date="2019" name="bioRxiv">
        <title>The Genome of the Zebra Mussel, Dreissena polymorpha: A Resource for Invasive Species Research.</title>
        <authorList>
            <person name="McCartney M.A."/>
            <person name="Auch B."/>
            <person name="Kono T."/>
            <person name="Mallez S."/>
            <person name="Zhang Y."/>
            <person name="Obille A."/>
            <person name="Becker A."/>
            <person name="Abrahante J.E."/>
            <person name="Garbe J."/>
            <person name="Badalamenti J.P."/>
            <person name="Herman A."/>
            <person name="Mangelson H."/>
            <person name="Liachko I."/>
            <person name="Sullivan S."/>
            <person name="Sone E.D."/>
            <person name="Koren S."/>
            <person name="Silverstein K.A.T."/>
            <person name="Beckman K.B."/>
            <person name="Gohl D.M."/>
        </authorList>
    </citation>
    <scope>NUCLEOTIDE SEQUENCE</scope>
    <source>
        <strain evidence="1">Duluth1</strain>
        <tissue evidence="1">Whole animal</tissue>
    </source>
</reference>
<proteinExistence type="predicted"/>
<keyword evidence="2" id="KW-1185">Reference proteome</keyword>
<name>A0A9D4BTT5_DREPO</name>
<dbReference type="AlphaFoldDB" id="A0A9D4BTT5"/>
<sequence length="81" mass="9796">MRHHLNMLRLWDRLVKMPDDRITKKVFLWDYAHSHGWCSDVKRVFEQLNLLDLYTTKSMSNLSLDNLLCHAKETFTRIYAD</sequence>
<dbReference type="EMBL" id="JAIWYP010000014">
    <property type="protein sequence ID" value="KAH3709250.1"/>
    <property type="molecule type" value="Genomic_DNA"/>
</dbReference>
<dbReference type="Proteomes" id="UP000828390">
    <property type="component" value="Unassembled WGS sequence"/>
</dbReference>